<comment type="caution">
    <text evidence="2">The sequence shown here is derived from an EMBL/GenBank/DDBJ whole genome shotgun (WGS) entry which is preliminary data.</text>
</comment>
<dbReference type="InterPro" id="IPR021458">
    <property type="entry name" value="Rv0495c"/>
</dbReference>
<reference evidence="2 3" key="1">
    <citation type="submission" date="2019-04" db="EMBL/GenBank/DDBJ databases">
        <title>Niastella caeni sp. nov., isolated from activated sludge.</title>
        <authorList>
            <person name="Sheng M."/>
        </authorList>
    </citation>
    <scope>NUCLEOTIDE SEQUENCE [LARGE SCALE GENOMIC DNA]</scope>
    <source>
        <strain evidence="2 3">HX-2-15</strain>
    </source>
</reference>
<name>A0A4S8HVK4_9BACT</name>
<sequence>MIVVDNVLISDEIAEAQFVCDLNKCKGGCCEEGDAGAPLEDAELDIMIDVFEKVKPYLTPAALAEIERKGKYVYHREFGWVTPTLGGDNEICVYGSRDEKGIIKCAFEQAYNDGIIGWKKPISCHFFPIIQKKGKKGDYDRMNYEPRETLCSPACSFGKKLKVPVYKFLKEPIVRKYGEDFYNALEKAATEYSSEKSKPGIHR</sequence>
<evidence type="ECO:0000313" key="2">
    <source>
        <dbReference type="EMBL" id="THU37182.1"/>
    </source>
</evidence>
<keyword evidence="3" id="KW-1185">Reference proteome</keyword>
<accession>A0A4S8HVK4</accession>
<protein>
    <submittedName>
        <fullName evidence="2">DUF3109 family protein</fullName>
    </submittedName>
</protein>
<gene>
    <name evidence="2" type="ORF">FAM09_19725</name>
</gene>
<evidence type="ECO:0000313" key="3">
    <source>
        <dbReference type="Proteomes" id="UP000306918"/>
    </source>
</evidence>
<dbReference type="Proteomes" id="UP000306918">
    <property type="component" value="Unassembled WGS sequence"/>
</dbReference>
<evidence type="ECO:0000256" key="1">
    <source>
        <dbReference type="ARBA" id="ARBA00093770"/>
    </source>
</evidence>
<dbReference type="Pfam" id="PF11307">
    <property type="entry name" value="DUF3109"/>
    <property type="match status" value="1"/>
</dbReference>
<dbReference type="AlphaFoldDB" id="A0A4S8HVK4"/>
<organism evidence="2 3">
    <name type="scientific">Niastella caeni</name>
    <dbReference type="NCBI Taxonomy" id="2569763"/>
    <lineage>
        <taxon>Bacteria</taxon>
        <taxon>Pseudomonadati</taxon>
        <taxon>Bacteroidota</taxon>
        <taxon>Chitinophagia</taxon>
        <taxon>Chitinophagales</taxon>
        <taxon>Chitinophagaceae</taxon>
        <taxon>Niastella</taxon>
    </lineage>
</organism>
<dbReference type="OrthoDB" id="597501at2"/>
<dbReference type="RefSeq" id="WP_136578855.1">
    <property type="nucleotide sequence ID" value="NZ_STFF01000005.1"/>
</dbReference>
<proteinExistence type="inferred from homology"/>
<comment type="similarity">
    <text evidence="1">Belongs to the Rv0495c family.</text>
</comment>
<dbReference type="EMBL" id="STFF01000005">
    <property type="protein sequence ID" value="THU37182.1"/>
    <property type="molecule type" value="Genomic_DNA"/>
</dbReference>